<protein>
    <recommendedName>
        <fullName evidence="4">Zn(2)-C6 fungal-type domain-containing protein</fullName>
    </recommendedName>
</protein>
<accession>A0ABY6UCS4</accession>
<evidence type="ECO:0000256" key="3">
    <source>
        <dbReference type="SAM" id="MobiDB-lite"/>
    </source>
</evidence>
<reference evidence="5 6" key="1">
    <citation type="submission" date="2019-06" db="EMBL/GenBank/DDBJ databases">
        <authorList>
            <person name="Broberg M."/>
        </authorList>
    </citation>
    <scope>NUCLEOTIDE SEQUENCE [LARGE SCALE GENOMIC DNA]</scope>
</reference>
<sequence>MSGTARNLSARRAACEPCRRSKLACNHEKPVCGRCRARGTNDDCTYRNRPFKRGGTLSGQRHASPVIPVPSSVEVEDVSHASHRYPNPGFLGQSSHSTIFAQMISRTPKDAIVPTLLKDSVFSECGTCSPLIIESKDTVDKVAQALRQLLRLDITSLRYLIKTWNATGANLALAEPLVARFSDATVSFCKELDAETNADLKDTRNARCILANSRRPTNGPATLTVDQFFEQVTGRENMRLEVLGIFLTAACRAAMDIPSFPPLYTSFLQQISLAKTLATMGDVILDSCLSLDCLSDLQLFLQYENMIIHTHVDGDQSYHTWRRMGDTSSSLFALGYHEIPIDASGAPPFLIQLRQAACARIYTADKMLSVFLGRPPRISREYCAFTLPSNDRNLWRAVTPASQNGEESIHSGMSGSQQQQQWPIWEPRNYMADTICRVKFSLLKEDILKFSRRNSLVRLENFPVDEASTMLNEIEYTWNSLPDQYKLVTSLKLSDAEPFVNDLLLSVRLDYLHTLFLLHLASLKQVTRPSEALLCSASEMLSLITEAIMLRDRLVNSGTSLIWKVAQYGLPAAGIISLALLESPQYDDLSGLRRARYIQDLSVLVAALKVGAIVRAGEANFALFSRATRTMQSLLDSLTEGVPPETQQTHGDESNSFNPTHEPNLFANLNVWDFEMDFWANLADHPTLLGHED</sequence>
<proteinExistence type="predicted"/>
<evidence type="ECO:0000256" key="2">
    <source>
        <dbReference type="ARBA" id="ARBA00023242"/>
    </source>
</evidence>
<organism evidence="5 6">
    <name type="scientific">Bionectria ochroleuca</name>
    <name type="common">Gliocladium roseum</name>
    <dbReference type="NCBI Taxonomy" id="29856"/>
    <lineage>
        <taxon>Eukaryota</taxon>
        <taxon>Fungi</taxon>
        <taxon>Dikarya</taxon>
        <taxon>Ascomycota</taxon>
        <taxon>Pezizomycotina</taxon>
        <taxon>Sordariomycetes</taxon>
        <taxon>Hypocreomycetidae</taxon>
        <taxon>Hypocreales</taxon>
        <taxon>Bionectriaceae</taxon>
        <taxon>Clonostachys</taxon>
    </lineage>
</organism>
<dbReference type="InterPro" id="IPR050613">
    <property type="entry name" value="Sec_Metabolite_Reg"/>
</dbReference>
<evidence type="ECO:0000313" key="5">
    <source>
        <dbReference type="EMBL" id="VUC28933.1"/>
    </source>
</evidence>
<feature type="domain" description="Zn(2)-C6 fungal-type" evidence="4">
    <location>
        <begin position="14"/>
        <end position="46"/>
    </location>
</feature>
<dbReference type="Proteomes" id="UP000766486">
    <property type="component" value="Unassembled WGS sequence"/>
</dbReference>
<keyword evidence="2" id="KW-0539">Nucleus</keyword>
<dbReference type="InterPro" id="IPR001138">
    <property type="entry name" value="Zn2Cys6_DnaBD"/>
</dbReference>
<comment type="subcellular location">
    <subcellularLocation>
        <location evidence="1">Nucleus</location>
    </subcellularLocation>
</comment>
<evidence type="ECO:0000313" key="6">
    <source>
        <dbReference type="Proteomes" id="UP000766486"/>
    </source>
</evidence>
<gene>
    <name evidence="5" type="ORF">CLO192961_LOCUS248232</name>
</gene>
<dbReference type="PANTHER" id="PTHR31001">
    <property type="entry name" value="UNCHARACTERIZED TRANSCRIPTIONAL REGULATORY PROTEIN"/>
    <property type="match status" value="1"/>
</dbReference>
<dbReference type="PANTHER" id="PTHR31001:SF40">
    <property type="entry name" value="ZN(II)2CYS6 TRANSCRIPTION FACTOR (EUROFUNG)"/>
    <property type="match status" value="1"/>
</dbReference>
<feature type="compositionally biased region" description="Polar residues" evidence="3">
    <location>
        <begin position="645"/>
        <end position="660"/>
    </location>
</feature>
<dbReference type="PROSITE" id="PS50048">
    <property type="entry name" value="ZN2_CY6_FUNGAL_2"/>
    <property type="match status" value="1"/>
</dbReference>
<dbReference type="Pfam" id="PF00172">
    <property type="entry name" value="Zn_clus"/>
    <property type="match status" value="1"/>
</dbReference>
<dbReference type="InterPro" id="IPR036864">
    <property type="entry name" value="Zn2-C6_fun-type_DNA-bd_sf"/>
</dbReference>
<dbReference type="PROSITE" id="PS00463">
    <property type="entry name" value="ZN2_CY6_FUNGAL_1"/>
    <property type="match status" value="1"/>
</dbReference>
<dbReference type="SMART" id="SM00066">
    <property type="entry name" value="GAL4"/>
    <property type="match status" value="1"/>
</dbReference>
<dbReference type="CDD" id="cd12148">
    <property type="entry name" value="fungal_TF_MHR"/>
    <property type="match status" value="1"/>
</dbReference>
<dbReference type="CDD" id="cd00067">
    <property type="entry name" value="GAL4"/>
    <property type="match status" value="1"/>
</dbReference>
<feature type="region of interest" description="Disordered" evidence="3">
    <location>
        <begin position="640"/>
        <end position="660"/>
    </location>
</feature>
<comment type="caution">
    <text evidence="5">The sequence shown here is derived from an EMBL/GenBank/DDBJ whole genome shotgun (WGS) entry which is preliminary data.</text>
</comment>
<dbReference type="Gene3D" id="4.10.240.10">
    <property type="entry name" value="Zn(2)-C6 fungal-type DNA-binding domain"/>
    <property type="match status" value="1"/>
</dbReference>
<name>A0ABY6UCS4_BIOOC</name>
<dbReference type="SUPFAM" id="SSF57701">
    <property type="entry name" value="Zn2/Cys6 DNA-binding domain"/>
    <property type="match status" value="1"/>
</dbReference>
<keyword evidence="6" id="KW-1185">Reference proteome</keyword>
<dbReference type="EMBL" id="CABFNS010000795">
    <property type="protein sequence ID" value="VUC28933.1"/>
    <property type="molecule type" value="Genomic_DNA"/>
</dbReference>
<evidence type="ECO:0000259" key="4">
    <source>
        <dbReference type="PROSITE" id="PS50048"/>
    </source>
</evidence>
<evidence type="ECO:0000256" key="1">
    <source>
        <dbReference type="ARBA" id="ARBA00004123"/>
    </source>
</evidence>